<dbReference type="Proteomes" id="UP001195483">
    <property type="component" value="Unassembled WGS sequence"/>
</dbReference>
<dbReference type="EMBL" id="JAEAOA010000745">
    <property type="protein sequence ID" value="KAK3588076.1"/>
    <property type="molecule type" value="Genomic_DNA"/>
</dbReference>
<keyword evidence="1" id="KW-0812">Transmembrane</keyword>
<proteinExistence type="predicted"/>
<accession>A0AAE0VS65</accession>
<keyword evidence="1" id="KW-1133">Transmembrane helix</keyword>
<keyword evidence="1" id="KW-0472">Membrane</keyword>
<protein>
    <submittedName>
        <fullName evidence="2">Uncharacterized protein</fullName>
    </submittedName>
</protein>
<evidence type="ECO:0000313" key="2">
    <source>
        <dbReference type="EMBL" id="KAK3588076.1"/>
    </source>
</evidence>
<reference evidence="2" key="2">
    <citation type="journal article" date="2021" name="Genome Biol. Evol.">
        <title>Developing a high-quality reference genome for a parasitic bivalve with doubly uniparental inheritance (Bivalvia: Unionida).</title>
        <authorList>
            <person name="Smith C.H."/>
        </authorList>
    </citation>
    <scope>NUCLEOTIDE SEQUENCE</scope>
    <source>
        <strain evidence="2">CHS0354</strain>
        <tissue evidence="2">Mantle</tissue>
    </source>
</reference>
<gene>
    <name evidence="2" type="ORF">CHS0354_012129</name>
</gene>
<dbReference type="AlphaFoldDB" id="A0AAE0VS65"/>
<organism evidence="2 3">
    <name type="scientific">Potamilus streckersoni</name>
    <dbReference type="NCBI Taxonomy" id="2493646"/>
    <lineage>
        <taxon>Eukaryota</taxon>
        <taxon>Metazoa</taxon>
        <taxon>Spiralia</taxon>
        <taxon>Lophotrochozoa</taxon>
        <taxon>Mollusca</taxon>
        <taxon>Bivalvia</taxon>
        <taxon>Autobranchia</taxon>
        <taxon>Heteroconchia</taxon>
        <taxon>Palaeoheterodonta</taxon>
        <taxon>Unionida</taxon>
        <taxon>Unionoidea</taxon>
        <taxon>Unionidae</taxon>
        <taxon>Ambleminae</taxon>
        <taxon>Lampsilini</taxon>
        <taxon>Potamilus</taxon>
    </lineage>
</organism>
<comment type="caution">
    <text evidence="2">The sequence shown here is derived from an EMBL/GenBank/DDBJ whole genome shotgun (WGS) entry which is preliminary data.</text>
</comment>
<evidence type="ECO:0000256" key="1">
    <source>
        <dbReference type="SAM" id="Phobius"/>
    </source>
</evidence>
<name>A0AAE0VS65_9BIVA</name>
<reference evidence="2" key="3">
    <citation type="submission" date="2023-05" db="EMBL/GenBank/DDBJ databases">
        <authorList>
            <person name="Smith C.H."/>
        </authorList>
    </citation>
    <scope>NUCLEOTIDE SEQUENCE</scope>
    <source>
        <strain evidence="2">CHS0354</strain>
        <tissue evidence="2">Mantle</tissue>
    </source>
</reference>
<feature type="transmembrane region" description="Helical" evidence="1">
    <location>
        <begin position="70"/>
        <end position="91"/>
    </location>
</feature>
<evidence type="ECO:0000313" key="3">
    <source>
        <dbReference type="Proteomes" id="UP001195483"/>
    </source>
</evidence>
<sequence length="105" mass="12098">MVTIDTTIYLRIMNVHSFIYCHLLTSSNILRIILFVAQISAYCCHVYHTFCGSDISSLLSCVSYFLWLRYQLTVVMCIILFVAQISVLCCLDGEEPVLFFFAHQN</sequence>
<keyword evidence="3" id="KW-1185">Reference proteome</keyword>
<reference evidence="2" key="1">
    <citation type="journal article" date="2021" name="Genome Biol. Evol.">
        <title>A High-Quality Reference Genome for a Parasitic Bivalve with Doubly Uniparental Inheritance (Bivalvia: Unionida).</title>
        <authorList>
            <person name="Smith C.H."/>
        </authorList>
    </citation>
    <scope>NUCLEOTIDE SEQUENCE</scope>
    <source>
        <strain evidence="2">CHS0354</strain>
    </source>
</reference>